<dbReference type="AlphaFoldDB" id="A0A4Y2QPL5"/>
<gene>
    <name evidence="1" type="ORF">AVEN_184996_1</name>
</gene>
<accession>A0A4Y2QPL5</accession>
<evidence type="ECO:0000313" key="2">
    <source>
        <dbReference type="Proteomes" id="UP000499080"/>
    </source>
</evidence>
<organism evidence="1 2">
    <name type="scientific">Araneus ventricosus</name>
    <name type="common">Orbweaver spider</name>
    <name type="synonym">Epeira ventricosa</name>
    <dbReference type="NCBI Taxonomy" id="182803"/>
    <lineage>
        <taxon>Eukaryota</taxon>
        <taxon>Metazoa</taxon>
        <taxon>Ecdysozoa</taxon>
        <taxon>Arthropoda</taxon>
        <taxon>Chelicerata</taxon>
        <taxon>Arachnida</taxon>
        <taxon>Araneae</taxon>
        <taxon>Araneomorphae</taxon>
        <taxon>Entelegynae</taxon>
        <taxon>Araneoidea</taxon>
        <taxon>Araneidae</taxon>
        <taxon>Araneus</taxon>
    </lineage>
</organism>
<dbReference type="EMBL" id="BGPR01014435">
    <property type="protein sequence ID" value="GBN65200.1"/>
    <property type="molecule type" value="Genomic_DNA"/>
</dbReference>
<dbReference type="Proteomes" id="UP000499080">
    <property type="component" value="Unassembled WGS sequence"/>
</dbReference>
<feature type="non-terminal residue" evidence="1">
    <location>
        <position position="51"/>
    </location>
</feature>
<reference evidence="1 2" key="1">
    <citation type="journal article" date="2019" name="Sci. Rep.">
        <title>Orb-weaving spider Araneus ventricosus genome elucidates the spidroin gene catalogue.</title>
        <authorList>
            <person name="Kono N."/>
            <person name="Nakamura H."/>
            <person name="Ohtoshi R."/>
            <person name="Moran D.A.P."/>
            <person name="Shinohara A."/>
            <person name="Yoshida Y."/>
            <person name="Fujiwara M."/>
            <person name="Mori M."/>
            <person name="Tomita M."/>
            <person name="Arakawa K."/>
        </authorList>
    </citation>
    <scope>NUCLEOTIDE SEQUENCE [LARGE SCALE GENOMIC DNA]</scope>
</reference>
<evidence type="ECO:0000313" key="1">
    <source>
        <dbReference type="EMBL" id="GBN65200.1"/>
    </source>
</evidence>
<keyword evidence="2" id="KW-1185">Reference proteome</keyword>
<sequence>MSQSFVVFKAAGVLNVPPHITCRGYIDSIFSSSSKKSQLIDSYKAPAWGVI</sequence>
<proteinExistence type="predicted"/>
<name>A0A4Y2QPL5_ARAVE</name>
<protein>
    <submittedName>
        <fullName evidence="1">Uncharacterized protein</fullName>
    </submittedName>
</protein>
<comment type="caution">
    <text evidence="1">The sequence shown here is derived from an EMBL/GenBank/DDBJ whole genome shotgun (WGS) entry which is preliminary data.</text>
</comment>